<keyword evidence="9" id="KW-0206">Cytoskeleton</keyword>
<dbReference type="GO" id="GO:0051321">
    <property type="term" value="P:meiotic cell cycle"/>
    <property type="evidence" value="ECO:0007669"/>
    <property type="project" value="UniProtKB-KW"/>
</dbReference>
<dbReference type="InterPro" id="IPR043597">
    <property type="entry name" value="TPH_dom"/>
</dbReference>
<keyword evidence="7 14" id="KW-0175">Coiled coil</keyword>
<comment type="subcellular location">
    <subcellularLocation>
        <location evidence="2">Cytoplasm</location>
        <location evidence="2">Cytoskeleton</location>
        <location evidence="2">Flagellum axoneme</location>
    </subcellularLocation>
    <subcellularLocation>
        <location evidence="1">Nucleus</location>
    </subcellularLocation>
</comment>
<evidence type="ECO:0000256" key="13">
    <source>
        <dbReference type="ARBA" id="ARBA00046114"/>
    </source>
</evidence>
<protein>
    <recommendedName>
        <fullName evidence="4">Meiosis-specific nuclear structural protein 1</fullName>
    </recommendedName>
</protein>
<comment type="function">
    <text evidence="13">Microtubule inner protein (MIP) part of the dynein-decorated doublet microtubules (DMTs) in cilia axoneme, which is required for motile cilia beating. May play a role in the control of meiotic division and germ cell differentiation through regulation of pairing and recombination during meiosis. Required for sperm flagella assembly. May play a role in the assembly and function of the outer dynein arm-docking complex (ODA-DC). ODA-DC mediates outer dynein arms (ODA) binding onto the axonemal doublet microtubules.</text>
</comment>
<evidence type="ECO:0000256" key="14">
    <source>
        <dbReference type="SAM" id="Coils"/>
    </source>
</evidence>
<evidence type="ECO:0000256" key="3">
    <source>
        <dbReference type="ARBA" id="ARBA00009158"/>
    </source>
</evidence>
<feature type="coiled-coil region" evidence="14">
    <location>
        <begin position="87"/>
        <end position="184"/>
    </location>
</feature>
<evidence type="ECO:0000256" key="1">
    <source>
        <dbReference type="ARBA" id="ARBA00004123"/>
    </source>
</evidence>
<dbReference type="Proteomes" id="UP001258017">
    <property type="component" value="Unassembled WGS sequence"/>
</dbReference>
<evidence type="ECO:0000313" key="16">
    <source>
        <dbReference type="EMBL" id="KAK2581339.1"/>
    </source>
</evidence>
<evidence type="ECO:0000256" key="12">
    <source>
        <dbReference type="ARBA" id="ARBA00023273"/>
    </source>
</evidence>
<dbReference type="PANTHER" id="PTHR19265">
    <property type="entry name" value="MEIOSIS-SPECIFIC NUCLEAR STRUCTURAL PROTEIN 1"/>
    <property type="match status" value="1"/>
</dbReference>
<keyword evidence="8" id="KW-0969">Cilium</keyword>
<accession>A0AAD9RK96</accession>
<dbReference type="EMBL" id="JAIFRP010000042">
    <property type="protein sequence ID" value="KAK2581339.1"/>
    <property type="molecule type" value="Genomic_DNA"/>
</dbReference>
<evidence type="ECO:0000256" key="8">
    <source>
        <dbReference type="ARBA" id="ARBA00023069"/>
    </source>
</evidence>
<evidence type="ECO:0000256" key="2">
    <source>
        <dbReference type="ARBA" id="ARBA00004611"/>
    </source>
</evidence>
<name>A0AAD9RK96_9HYME</name>
<dbReference type="Pfam" id="PF13868">
    <property type="entry name" value="TPH"/>
    <property type="match status" value="1"/>
</dbReference>
<evidence type="ECO:0000256" key="7">
    <source>
        <dbReference type="ARBA" id="ARBA00023054"/>
    </source>
</evidence>
<dbReference type="GO" id="GO:0005634">
    <property type="term" value="C:nucleus"/>
    <property type="evidence" value="ECO:0007669"/>
    <property type="project" value="UniProtKB-SubCell"/>
</dbReference>
<evidence type="ECO:0000256" key="11">
    <source>
        <dbReference type="ARBA" id="ARBA00023254"/>
    </source>
</evidence>
<reference evidence="16" key="2">
    <citation type="journal article" date="2023" name="Commun. Biol.">
        <title>Intrasexual cuticular hydrocarbon dimorphism in a wasp sheds light on hydrocarbon biosynthesis genes in Hymenoptera.</title>
        <authorList>
            <person name="Moris V.C."/>
            <person name="Podsiadlowski L."/>
            <person name="Martin S."/>
            <person name="Oeyen J.P."/>
            <person name="Donath A."/>
            <person name="Petersen M."/>
            <person name="Wilbrandt J."/>
            <person name="Misof B."/>
            <person name="Liedtke D."/>
            <person name="Thamm M."/>
            <person name="Scheiner R."/>
            <person name="Schmitt T."/>
            <person name="Niehuis O."/>
        </authorList>
    </citation>
    <scope>NUCLEOTIDE SEQUENCE</scope>
    <source>
        <strain evidence="16">GBR_01_08_01A</strain>
    </source>
</reference>
<evidence type="ECO:0000256" key="4">
    <source>
        <dbReference type="ARBA" id="ARBA00014813"/>
    </source>
</evidence>
<evidence type="ECO:0000259" key="15">
    <source>
        <dbReference type="Pfam" id="PF13868"/>
    </source>
</evidence>
<keyword evidence="6" id="KW-0282">Flagellum</keyword>
<keyword evidence="11" id="KW-0469">Meiosis</keyword>
<reference evidence="16" key="1">
    <citation type="submission" date="2021-08" db="EMBL/GenBank/DDBJ databases">
        <authorList>
            <person name="Misof B."/>
            <person name="Oliver O."/>
            <person name="Podsiadlowski L."/>
            <person name="Donath A."/>
            <person name="Peters R."/>
            <person name="Mayer C."/>
            <person name="Rust J."/>
            <person name="Gunkel S."/>
            <person name="Lesny P."/>
            <person name="Martin S."/>
            <person name="Oeyen J.P."/>
            <person name="Petersen M."/>
            <person name="Panagiotis P."/>
            <person name="Wilbrandt J."/>
            <person name="Tanja T."/>
        </authorList>
    </citation>
    <scope>NUCLEOTIDE SEQUENCE</scope>
    <source>
        <strain evidence="16">GBR_01_08_01A</strain>
        <tissue evidence="16">Thorax + abdomen</tissue>
    </source>
</reference>
<sequence length="406" mass="48508">MESDRRLDGKRVFVGSKLRNRESTDKLVELEAELRRAYWKKSLSAQLAEKEIEANLKAAEEAIRSRVALESKDNEEEEDRRRRRKRIEEMRELVARELAEKAEREERERKARREEGLREREVLEEAERRLEELENSRTLERRLELAEGSAKERRIVAELREIRLAKEREEERRLERDGERYSREIERRANEARSCAIRLAERRERVLSGLLAMILAENGRKREREALLEELVLGEIERERTIAEWKERCARARMPKELANDLAEQIALTELCKASFLQRDKEFAEETMRKLAEDEKILRLTAEARRRALSRYREDLERMIEERRKIRDEEVRRIEREWEEERRLDELRVESVARERESLLLEHASNVGGFLNERLLSENERAILNSIISKEKRKDVRGTLGDSSSA</sequence>
<evidence type="ECO:0000256" key="6">
    <source>
        <dbReference type="ARBA" id="ARBA00022846"/>
    </source>
</evidence>
<dbReference type="PANTHER" id="PTHR19265:SF0">
    <property type="entry name" value="MEIOSIS-SPECIFIC NUCLEAR STRUCTURAL PROTEIN 1"/>
    <property type="match status" value="1"/>
</dbReference>
<keyword evidence="12" id="KW-0966">Cell projection</keyword>
<keyword evidence="5" id="KW-0963">Cytoplasm</keyword>
<evidence type="ECO:0000256" key="5">
    <source>
        <dbReference type="ARBA" id="ARBA00022490"/>
    </source>
</evidence>
<proteinExistence type="inferred from homology"/>
<evidence type="ECO:0000256" key="9">
    <source>
        <dbReference type="ARBA" id="ARBA00023212"/>
    </source>
</evidence>
<keyword evidence="10" id="KW-0539">Nucleus</keyword>
<gene>
    <name evidence="16" type="ORF">KPH14_008110</name>
</gene>
<evidence type="ECO:0000256" key="10">
    <source>
        <dbReference type="ARBA" id="ARBA00023242"/>
    </source>
</evidence>
<keyword evidence="17" id="KW-1185">Reference proteome</keyword>
<comment type="caution">
    <text evidence="16">The sequence shown here is derived from an EMBL/GenBank/DDBJ whole genome shotgun (WGS) entry which is preliminary data.</text>
</comment>
<comment type="similarity">
    <text evidence="3">Belongs to the MNS1 family.</text>
</comment>
<evidence type="ECO:0000313" key="17">
    <source>
        <dbReference type="Proteomes" id="UP001258017"/>
    </source>
</evidence>
<dbReference type="AlphaFoldDB" id="A0AAD9RK96"/>
<feature type="domain" description="Trichohyalin-plectin-homology" evidence="15">
    <location>
        <begin position="21"/>
        <end position="372"/>
    </location>
</feature>
<feature type="coiled-coil region" evidence="14">
    <location>
        <begin position="274"/>
        <end position="329"/>
    </location>
</feature>
<organism evidence="16 17">
    <name type="scientific">Odynerus spinipes</name>
    <dbReference type="NCBI Taxonomy" id="1348599"/>
    <lineage>
        <taxon>Eukaryota</taxon>
        <taxon>Metazoa</taxon>
        <taxon>Ecdysozoa</taxon>
        <taxon>Arthropoda</taxon>
        <taxon>Hexapoda</taxon>
        <taxon>Insecta</taxon>
        <taxon>Pterygota</taxon>
        <taxon>Neoptera</taxon>
        <taxon>Endopterygota</taxon>
        <taxon>Hymenoptera</taxon>
        <taxon>Apocrita</taxon>
        <taxon>Aculeata</taxon>
        <taxon>Vespoidea</taxon>
        <taxon>Vespidae</taxon>
        <taxon>Eumeninae</taxon>
        <taxon>Odynerus</taxon>
    </lineage>
</organism>
<dbReference type="InterPro" id="IPR026504">
    <property type="entry name" value="MNS1"/>
</dbReference>